<dbReference type="EMBL" id="BQNB010013381">
    <property type="protein sequence ID" value="GJT15257.1"/>
    <property type="molecule type" value="Genomic_DNA"/>
</dbReference>
<dbReference type="Proteomes" id="UP001151760">
    <property type="component" value="Unassembled WGS sequence"/>
</dbReference>
<evidence type="ECO:0000313" key="2">
    <source>
        <dbReference type="Proteomes" id="UP001151760"/>
    </source>
</evidence>
<keyword evidence="2" id="KW-1185">Reference proteome</keyword>
<organism evidence="1 2">
    <name type="scientific">Tanacetum coccineum</name>
    <dbReference type="NCBI Taxonomy" id="301880"/>
    <lineage>
        <taxon>Eukaryota</taxon>
        <taxon>Viridiplantae</taxon>
        <taxon>Streptophyta</taxon>
        <taxon>Embryophyta</taxon>
        <taxon>Tracheophyta</taxon>
        <taxon>Spermatophyta</taxon>
        <taxon>Magnoliopsida</taxon>
        <taxon>eudicotyledons</taxon>
        <taxon>Gunneridae</taxon>
        <taxon>Pentapetalae</taxon>
        <taxon>asterids</taxon>
        <taxon>campanulids</taxon>
        <taxon>Asterales</taxon>
        <taxon>Asteraceae</taxon>
        <taxon>Asteroideae</taxon>
        <taxon>Anthemideae</taxon>
        <taxon>Anthemidinae</taxon>
        <taxon>Tanacetum</taxon>
    </lineage>
</organism>
<proteinExistence type="predicted"/>
<gene>
    <name evidence="1" type="ORF">Tco_0873963</name>
</gene>
<dbReference type="PANTHER" id="PTHR33067:SF9">
    <property type="entry name" value="RNA-DIRECTED DNA POLYMERASE"/>
    <property type="match status" value="1"/>
</dbReference>
<accession>A0ABQ5BN50</accession>
<reference evidence="1" key="1">
    <citation type="journal article" date="2022" name="Int. J. Mol. Sci.">
        <title>Draft Genome of Tanacetum Coccineum: Genomic Comparison of Closely Related Tanacetum-Family Plants.</title>
        <authorList>
            <person name="Yamashiro T."/>
            <person name="Shiraishi A."/>
            <person name="Nakayama K."/>
            <person name="Satake H."/>
        </authorList>
    </citation>
    <scope>NUCLEOTIDE SEQUENCE</scope>
</reference>
<evidence type="ECO:0000313" key="1">
    <source>
        <dbReference type="EMBL" id="GJT15257.1"/>
    </source>
</evidence>
<dbReference type="Gene3D" id="2.40.70.10">
    <property type="entry name" value="Acid Proteases"/>
    <property type="match status" value="1"/>
</dbReference>
<protein>
    <submittedName>
        <fullName evidence="1">MAK10-like protein</fullName>
    </submittedName>
</protein>
<comment type="caution">
    <text evidence="1">The sequence shown here is derived from an EMBL/GenBank/DDBJ whole genome shotgun (WGS) entry which is preliminary data.</text>
</comment>
<name>A0ABQ5BN50_9ASTR</name>
<reference evidence="1" key="2">
    <citation type="submission" date="2022-01" db="EMBL/GenBank/DDBJ databases">
        <authorList>
            <person name="Yamashiro T."/>
            <person name="Shiraishi A."/>
            <person name="Satake H."/>
            <person name="Nakayama K."/>
        </authorList>
    </citation>
    <scope>NUCLEOTIDE SEQUENCE</scope>
</reference>
<dbReference type="InterPro" id="IPR021109">
    <property type="entry name" value="Peptidase_aspartic_dom_sf"/>
</dbReference>
<dbReference type="PANTHER" id="PTHR33067">
    <property type="entry name" value="RNA-DIRECTED DNA POLYMERASE-RELATED"/>
    <property type="match status" value="1"/>
</dbReference>
<sequence length="446" mass="50735">MAKHMLMQFAADAFGIALRFRLNFKAIPAILAFLGLCTPSQPLMGSRVEWGKVRDSDLALYDNKSWNDPRDLAKPVKAITLPQDVPSTSDRRLIELENHVQRLMEAHLAPTQPTQVNKITTSCEICSGPHDTQYCMKDPEQAFVEYTSSRTDEAGAHAPIYNALLAKYVERLELGKNGSAFVQGEVSAKMEDPGLFTLPCRLGNLKPFDTLSDLGSCVNIIPLYRFKKLNIGLLEETDISLVWLMEPNQIFKDTEVHIGKLKLLNDFYMIDMKKDPKTPLLIGRGFLATANTVIDCRMAKIAVGERITRSVFDVKGVDLGEEEAPYLDTLGDFLDCHLPREWEIARDTELNLFKDVIVFRRMVEFLGAIPINLKSNMWESEDLINNPINWNKPPKNRDGVWHAKIRLIDPDREEFTKTLQSIPTTRKLSKRESPREIIDLDHFYDT</sequence>